<dbReference type="InterPro" id="IPR035979">
    <property type="entry name" value="RBD_domain_sf"/>
</dbReference>
<keyword evidence="4" id="KW-0963">Cytoplasm</keyword>
<dbReference type="FunFam" id="3.30.70.330:FF:000022">
    <property type="entry name" value="APOBEC1 complementation factor isoform X1"/>
    <property type="match status" value="1"/>
</dbReference>
<reference evidence="16" key="1">
    <citation type="submission" date="2021-04" db="EMBL/GenBank/DDBJ databases">
        <authorList>
            <consortium name="Wellcome Sanger Institute Data Sharing"/>
        </authorList>
    </citation>
    <scope>NUCLEOTIDE SEQUENCE [LARGE SCALE GENOMIC DNA]</scope>
</reference>
<dbReference type="SMART" id="SM00360">
    <property type="entry name" value="RRM"/>
    <property type="match status" value="3"/>
</dbReference>
<reference evidence="16" key="3">
    <citation type="submission" date="2025-09" db="UniProtKB">
        <authorList>
            <consortium name="Ensembl"/>
        </authorList>
    </citation>
    <scope>IDENTIFICATION</scope>
</reference>
<evidence type="ECO:0000256" key="8">
    <source>
        <dbReference type="ARBA" id="ARBA00022884"/>
    </source>
</evidence>
<dbReference type="GO" id="GO:0006397">
    <property type="term" value="P:mRNA processing"/>
    <property type="evidence" value="ECO:0007669"/>
    <property type="project" value="UniProtKB-KW"/>
</dbReference>
<dbReference type="SUPFAM" id="SSF54768">
    <property type="entry name" value="dsRNA-binding domain-like"/>
    <property type="match status" value="1"/>
</dbReference>
<dbReference type="InterPro" id="IPR003954">
    <property type="entry name" value="RRM_euk-type"/>
</dbReference>
<feature type="domain" description="RRM" evidence="15">
    <location>
        <begin position="137"/>
        <end position="219"/>
    </location>
</feature>
<evidence type="ECO:0000256" key="1">
    <source>
        <dbReference type="ARBA" id="ARBA00004123"/>
    </source>
</evidence>
<evidence type="ECO:0000256" key="12">
    <source>
        <dbReference type="ARBA" id="ARBA00079413"/>
    </source>
</evidence>
<feature type="domain" description="RRM" evidence="15">
    <location>
        <begin position="57"/>
        <end position="135"/>
    </location>
</feature>
<dbReference type="GeneTree" id="ENSGT00940000158678"/>
<dbReference type="InterPro" id="IPR006535">
    <property type="entry name" value="HnRNP_R/Q_splicing_fac"/>
</dbReference>
<evidence type="ECO:0000256" key="11">
    <source>
        <dbReference type="ARBA" id="ARBA00073950"/>
    </source>
</evidence>
<evidence type="ECO:0000256" key="13">
    <source>
        <dbReference type="PROSITE-ProRule" id="PRU00176"/>
    </source>
</evidence>
<accession>A0A7N6F6V7</accession>
<evidence type="ECO:0000256" key="6">
    <source>
        <dbReference type="ARBA" id="ARBA00022737"/>
    </source>
</evidence>
<dbReference type="PROSITE" id="PS50102">
    <property type="entry name" value="RRM"/>
    <property type="match status" value="3"/>
</dbReference>
<proteinExistence type="predicted"/>
<dbReference type="CDD" id="cd12486">
    <property type="entry name" value="RRM1_ACF"/>
    <property type="match status" value="1"/>
</dbReference>
<comment type="subunit">
    <text evidence="10">Part of the apolipoprotein B mRNA editing complex with APOBEC1. Interacts with TNPO2; TNPO2 may be responsible for transport of A1CF into the nucleus. Interacts with SYNCRIP. Interacts with CELF2/CUGBP2. Interacts with RBM47.</text>
</comment>
<dbReference type="Gene3D" id="3.30.70.330">
    <property type="match status" value="3"/>
</dbReference>
<dbReference type="CDD" id="cd19900">
    <property type="entry name" value="DSRM_A1CF"/>
    <property type="match status" value="1"/>
</dbReference>
<keyword evidence="17" id="KW-1185">Reference proteome</keyword>
<dbReference type="GO" id="GO:0005634">
    <property type="term" value="C:nucleus"/>
    <property type="evidence" value="ECO:0007669"/>
    <property type="project" value="UniProtKB-SubCell"/>
</dbReference>
<dbReference type="AlphaFoldDB" id="A0A7N6F6V7"/>
<protein>
    <recommendedName>
        <fullName evidence="11">APOBEC1 complementation factor</fullName>
    </recommendedName>
    <alternativeName>
        <fullName evidence="12">APOBEC1-stimulating protein</fullName>
    </alternativeName>
</protein>
<sequence>MESNQKTSGDGLTGTQKETALRGLMQRTGYQLRQENGQRRYGGPPPGWDGPPPERGSEIFVGKLPRDLFEDELVPLCEKFGKIYEVRMMMDFNGNNRGYAFVTFSNKQEAKTAMKQLNNYEIRNGRLLGVCASVDNCRLFVGGIPKTKKHEEILCEMRKVTDGVVDVIVYPSAADKTKNRGFAFVEYESHRAAAMARRKLLPGRIQLWGHAIAVDWAEPEVEVDEDTMATVKILYVRNLMLQTTEETIEKEFNSLKPGAVERVKKIRDYAFVHFTQREDAISAMNALNGKVVDGSPIEVTLAKPVDKDSYVRYTRGTGGRGGSLLQPDYTAYTLGQVYDPSTAYLGAPVFYAPQAYAAIPGQFRFPAAKAHVGGRGLIRTPSVRGAAGVRGLGGRGYLAYTAGGGVVGRGGSGGASYSLKADKQVEEKLYDLLPGMELTPMNPAAMSLKAAAIKPAPQVLEELCQKNNWGQPVYQLHSAIGPDQRQLFLYKITIPALATQYPNVHPFTPAKLCAAVEEAKVHAAEYTLQTLGLSVPKLKQAVSLGQDLTTYTTYEGYPAFAVATRHTDGYGVF</sequence>
<dbReference type="NCBIfam" id="TIGR01648">
    <property type="entry name" value="hnRNP-R-Q"/>
    <property type="match status" value="1"/>
</dbReference>
<keyword evidence="6" id="KW-0677">Repeat</keyword>
<gene>
    <name evidence="16" type="primary">A1CF</name>
</gene>
<comment type="subcellular location">
    <subcellularLocation>
        <location evidence="3">Cytoplasm</location>
    </subcellularLocation>
    <subcellularLocation>
        <location evidence="2">Endoplasmic reticulum</location>
    </subcellularLocation>
    <subcellularLocation>
        <location evidence="1">Nucleus</location>
    </subcellularLocation>
</comment>
<dbReference type="Gene3D" id="3.30.160.20">
    <property type="match status" value="1"/>
</dbReference>
<evidence type="ECO:0000256" key="9">
    <source>
        <dbReference type="ARBA" id="ARBA00023242"/>
    </source>
</evidence>
<evidence type="ECO:0000313" key="17">
    <source>
        <dbReference type="Proteomes" id="UP000265040"/>
    </source>
</evidence>
<feature type="region of interest" description="Disordered" evidence="14">
    <location>
        <begin position="1"/>
        <end position="57"/>
    </location>
</feature>
<dbReference type="Pfam" id="PF00076">
    <property type="entry name" value="RRM_1"/>
    <property type="match status" value="3"/>
</dbReference>
<dbReference type="FunFam" id="3.30.160.20:FF:000025">
    <property type="entry name" value="APOBEC1 complementation factor isoform X1"/>
    <property type="match status" value="1"/>
</dbReference>
<evidence type="ECO:0000256" key="3">
    <source>
        <dbReference type="ARBA" id="ARBA00004496"/>
    </source>
</evidence>
<evidence type="ECO:0000256" key="4">
    <source>
        <dbReference type="ARBA" id="ARBA00022490"/>
    </source>
</evidence>
<name>A0A7N6F6V7_ANATE</name>
<dbReference type="InterPro" id="IPR000504">
    <property type="entry name" value="RRM_dom"/>
</dbReference>
<reference evidence="16" key="2">
    <citation type="submission" date="2025-08" db="UniProtKB">
        <authorList>
            <consortium name="Ensembl"/>
        </authorList>
    </citation>
    <scope>IDENTIFICATION</scope>
</reference>
<keyword evidence="9" id="KW-0539">Nucleus</keyword>
<dbReference type="PANTHER" id="PTHR21245">
    <property type="entry name" value="HETEROGENEOUS NUCLEAR RIBONUCLEOPROTEIN"/>
    <property type="match status" value="1"/>
</dbReference>
<evidence type="ECO:0000313" key="16">
    <source>
        <dbReference type="Ensembl" id="ENSATEP00000039891.1"/>
    </source>
</evidence>
<evidence type="ECO:0000256" key="2">
    <source>
        <dbReference type="ARBA" id="ARBA00004240"/>
    </source>
</evidence>
<dbReference type="SMART" id="SM00361">
    <property type="entry name" value="RRM_1"/>
    <property type="match status" value="2"/>
</dbReference>
<dbReference type="Proteomes" id="UP000265040">
    <property type="component" value="Chromosome 19"/>
</dbReference>
<keyword evidence="5" id="KW-0507">mRNA processing</keyword>
<dbReference type="GO" id="GO:0003723">
    <property type="term" value="F:RNA binding"/>
    <property type="evidence" value="ECO:0007669"/>
    <property type="project" value="UniProtKB-UniRule"/>
</dbReference>
<dbReference type="InterPro" id="IPR034538">
    <property type="entry name" value="ACF_RRM1"/>
</dbReference>
<dbReference type="Pfam" id="PF14709">
    <property type="entry name" value="DND1_DSRM"/>
    <property type="match status" value="1"/>
</dbReference>
<evidence type="ECO:0000256" key="14">
    <source>
        <dbReference type="SAM" id="MobiDB-lite"/>
    </source>
</evidence>
<dbReference type="Ensembl" id="ENSATET00000072829.2">
    <property type="protein sequence ID" value="ENSATEP00000039891.1"/>
    <property type="gene ID" value="ENSATEG00000013720.3"/>
</dbReference>
<dbReference type="GO" id="GO:0005783">
    <property type="term" value="C:endoplasmic reticulum"/>
    <property type="evidence" value="ECO:0007669"/>
    <property type="project" value="UniProtKB-SubCell"/>
</dbReference>
<evidence type="ECO:0000256" key="7">
    <source>
        <dbReference type="ARBA" id="ARBA00022824"/>
    </source>
</evidence>
<feature type="compositionally biased region" description="Pro residues" evidence="14">
    <location>
        <begin position="43"/>
        <end position="54"/>
    </location>
</feature>
<evidence type="ECO:0000256" key="5">
    <source>
        <dbReference type="ARBA" id="ARBA00022664"/>
    </source>
</evidence>
<dbReference type="InterPro" id="IPR044461">
    <property type="entry name" value="A1CF_DSRM"/>
</dbReference>
<keyword evidence="7" id="KW-0256">Endoplasmic reticulum</keyword>
<dbReference type="SUPFAM" id="SSF54928">
    <property type="entry name" value="RNA-binding domain, RBD"/>
    <property type="match status" value="2"/>
</dbReference>
<keyword evidence="8 13" id="KW-0694">RNA-binding</keyword>
<organism evidence="16 17">
    <name type="scientific">Anabas testudineus</name>
    <name type="common">Climbing perch</name>
    <name type="synonym">Anthias testudineus</name>
    <dbReference type="NCBI Taxonomy" id="64144"/>
    <lineage>
        <taxon>Eukaryota</taxon>
        <taxon>Metazoa</taxon>
        <taxon>Chordata</taxon>
        <taxon>Craniata</taxon>
        <taxon>Vertebrata</taxon>
        <taxon>Euteleostomi</taxon>
        <taxon>Actinopterygii</taxon>
        <taxon>Neopterygii</taxon>
        <taxon>Teleostei</taxon>
        <taxon>Neoteleostei</taxon>
        <taxon>Acanthomorphata</taxon>
        <taxon>Anabantaria</taxon>
        <taxon>Anabantiformes</taxon>
        <taxon>Anabantoidei</taxon>
        <taxon>Anabantidae</taxon>
        <taxon>Anabas</taxon>
    </lineage>
</organism>
<dbReference type="GO" id="GO:0016554">
    <property type="term" value="P:cytidine to uridine editing"/>
    <property type="evidence" value="ECO:0007669"/>
    <property type="project" value="UniProtKB-ARBA"/>
</dbReference>
<dbReference type="CDD" id="cd12498">
    <property type="entry name" value="RRM3_ACF"/>
    <property type="match status" value="1"/>
</dbReference>
<dbReference type="InterPro" id="IPR012677">
    <property type="entry name" value="Nucleotide-bd_a/b_plait_sf"/>
</dbReference>
<evidence type="ECO:0000256" key="10">
    <source>
        <dbReference type="ARBA" id="ARBA00062586"/>
    </source>
</evidence>
<dbReference type="FunFam" id="3.30.70.330:FF:000179">
    <property type="entry name" value="APOBEC1 complementation factor isoform X1"/>
    <property type="match status" value="1"/>
</dbReference>
<evidence type="ECO:0000259" key="15">
    <source>
        <dbReference type="PROSITE" id="PS50102"/>
    </source>
</evidence>
<feature type="compositionally biased region" description="Polar residues" evidence="14">
    <location>
        <begin position="1"/>
        <end position="18"/>
    </location>
</feature>
<feature type="domain" description="RRM" evidence="15">
    <location>
        <begin position="232"/>
        <end position="304"/>
    </location>
</feature>
<dbReference type="FunFam" id="3.30.70.330:FF:000026">
    <property type="entry name" value="APOBEC1 complementation factor isoform X1"/>
    <property type="match status" value="1"/>
</dbReference>